<dbReference type="PANTHER" id="PTHR34294:SF1">
    <property type="entry name" value="TRANSCRIPTIONAL REGULATOR LSRR"/>
    <property type="match status" value="1"/>
</dbReference>
<keyword evidence="2" id="KW-0805">Transcription regulation</keyword>
<dbReference type="Gene3D" id="1.10.10.10">
    <property type="entry name" value="Winged helix-like DNA-binding domain superfamily/Winged helix DNA-binding domain"/>
    <property type="match status" value="1"/>
</dbReference>
<dbReference type="SUPFAM" id="SSF100950">
    <property type="entry name" value="NagB/RpiA/CoA transferase-like"/>
    <property type="match status" value="1"/>
</dbReference>
<evidence type="ECO:0000313" key="6">
    <source>
        <dbReference type="EMBL" id="GGF05295.1"/>
    </source>
</evidence>
<dbReference type="Proteomes" id="UP000646365">
    <property type="component" value="Unassembled WGS sequence"/>
</dbReference>
<dbReference type="InterPro" id="IPR037171">
    <property type="entry name" value="NagB/RpiA_transferase-like"/>
</dbReference>
<dbReference type="Pfam" id="PF04198">
    <property type="entry name" value="Sugar-bind"/>
    <property type="match status" value="1"/>
</dbReference>
<evidence type="ECO:0000256" key="4">
    <source>
        <dbReference type="ARBA" id="ARBA00023163"/>
    </source>
</evidence>
<comment type="caution">
    <text evidence="6">The sequence shown here is derived from an EMBL/GenBank/DDBJ whole genome shotgun (WGS) entry which is preliminary data.</text>
</comment>
<dbReference type="EMBL" id="BMJQ01000002">
    <property type="protein sequence ID" value="GGF05295.1"/>
    <property type="molecule type" value="Genomic_DNA"/>
</dbReference>
<keyword evidence="3 6" id="KW-0238">DNA-binding</keyword>
<dbReference type="PANTHER" id="PTHR34294">
    <property type="entry name" value="TRANSCRIPTIONAL REGULATOR-RELATED"/>
    <property type="match status" value="1"/>
</dbReference>
<accession>A0A8J2YPN6</accession>
<organism evidence="6 7">
    <name type="scientific">Aliidongia dinghuensis</name>
    <dbReference type="NCBI Taxonomy" id="1867774"/>
    <lineage>
        <taxon>Bacteria</taxon>
        <taxon>Pseudomonadati</taxon>
        <taxon>Pseudomonadota</taxon>
        <taxon>Alphaproteobacteria</taxon>
        <taxon>Rhodospirillales</taxon>
        <taxon>Dongiaceae</taxon>
        <taxon>Aliidongia</taxon>
    </lineage>
</organism>
<dbReference type="InterPro" id="IPR051054">
    <property type="entry name" value="SorC_transcr_regulators"/>
</dbReference>
<proteinExistence type="inferred from homology"/>
<gene>
    <name evidence="6" type="ORF">GCM10011611_08480</name>
</gene>
<dbReference type="Gene3D" id="3.40.50.1360">
    <property type="match status" value="1"/>
</dbReference>
<evidence type="ECO:0000256" key="1">
    <source>
        <dbReference type="ARBA" id="ARBA00010466"/>
    </source>
</evidence>
<dbReference type="GO" id="GO:0030246">
    <property type="term" value="F:carbohydrate binding"/>
    <property type="evidence" value="ECO:0007669"/>
    <property type="project" value="InterPro"/>
</dbReference>
<evidence type="ECO:0000313" key="7">
    <source>
        <dbReference type="Proteomes" id="UP000646365"/>
    </source>
</evidence>
<dbReference type="InterPro" id="IPR007324">
    <property type="entry name" value="Sugar-bd_dom_put"/>
</dbReference>
<protein>
    <submittedName>
        <fullName evidence="6">DNA-binding transcriptional regulator</fullName>
    </submittedName>
</protein>
<feature type="domain" description="Sugar-binding" evidence="5">
    <location>
        <begin position="85"/>
        <end position="336"/>
    </location>
</feature>
<name>A0A8J2YPN6_9PROT</name>
<keyword evidence="4" id="KW-0804">Transcription</keyword>
<reference evidence="6" key="1">
    <citation type="journal article" date="2014" name="Int. J. Syst. Evol. Microbiol.">
        <title>Complete genome sequence of Corynebacterium casei LMG S-19264T (=DSM 44701T), isolated from a smear-ripened cheese.</title>
        <authorList>
            <consortium name="US DOE Joint Genome Institute (JGI-PGF)"/>
            <person name="Walter F."/>
            <person name="Albersmeier A."/>
            <person name="Kalinowski J."/>
            <person name="Ruckert C."/>
        </authorList>
    </citation>
    <scope>NUCLEOTIDE SEQUENCE</scope>
    <source>
        <strain evidence="6">CGMCC 1.15725</strain>
    </source>
</reference>
<dbReference type="RefSeq" id="WP_189042852.1">
    <property type="nucleotide sequence ID" value="NZ_BMJQ01000002.1"/>
</dbReference>
<evidence type="ECO:0000256" key="2">
    <source>
        <dbReference type="ARBA" id="ARBA00023015"/>
    </source>
</evidence>
<comment type="similarity">
    <text evidence="1">Belongs to the SorC transcriptional regulatory family.</text>
</comment>
<dbReference type="AlphaFoldDB" id="A0A8J2YPN6"/>
<dbReference type="GO" id="GO:0003677">
    <property type="term" value="F:DNA binding"/>
    <property type="evidence" value="ECO:0007669"/>
    <property type="project" value="UniProtKB-KW"/>
</dbReference>
<keyword evidence="7" id="KW-1185">Reference proteome</keyword>
<evidence type="ECO:0000259" key="5">
    <source>
        <dbReference type="Pfam" id="PF04198"/>
    </source>
</evidence>
<dbReference type="InterPro" id="IPR036388">
    <property type="entry name" value="WH-like_DNA-bd_sf"/>
</dbReference>
<sequence length="337" mass="36426">MAGKKTTRIQATKPSTAGLAPVPAIELDRMKRRLDQATRAAWLYYVGDKTQDEIAQRLNVSRQMAQRLIAMARTAGLVQFRIERRATECAELSEQLRTRYSLSFSDVVPFSGQDTPDVAVSAAEQIEAVLAETDPVILAIGSGRTLRSAVTQVFPSPCPQHRIVSLVGNITRLGRASPYEVVQRLSDLTGAEYHPMPMPVVADSIEEAAQMRSQRVYRLLHDLVRNAHTQFVGVGNVARGAPLHQDGFVSDAEMDELIALGAVGEICGRALDRDGRIVAHGTNARVMAIPLDDPPAPTRIGVAAGPLKVEALRAALRGGWLSGLITDEPTAAAILQD</sequence>
<evidence type="ECO:0000256" key="3">
    <source>
        <dbReference type="ARBA" id="ARBA00023125"/>
    </source>
</evidence>
<reference evidence="6" key="2">
    <citation type="submission" date="2020-09" db="EMBL/GenBank/DDBJ databases">
        <authorList>
            <person name="Sun Q."/>
            <person name="Zhou Y."/>
        </authorList>
    </citation>
    <scope>NUCLEOTIDE SEQUENCE</scope>
    <source>
        <strain evidence="6">CGMCC 1.15725</strain>
    </source>
</reference>